<dbReference type="AlphaFoldDB" id="A0A3B1BVL9"/>
<comment type="pathway">
    <text evidence="3">Cofactor biosynthesis; riboflavin biosynthesis; 5-amino-6-(D-ribitylamino)uracil from GTP: step 3/4.</text>
</comment>
<dbReference type="EC" id="1.1.1.193" evidence="12"/>
<reference evidence="12" key="1">
    <citation type="submission" date="2018-06" db="EMBL/GenBank/DDBJ databases">
        <authorList>
            <person name="Zhirakovskaya E."/>
        </authorList>
    </citation>
    <scope>NUCLEOTIDE SEQUENCE</scope>
</reference>
<dbReference type="GO" id="GO:0008270">
    <property type="term" value="F:zinc ion binding"/>
    <property type="evidence" value="ECO:0007669"/>
    <property type="project" value="InterPro"/>
</dbReference>
<dbReference type="FunFam" id="3.40.140.10:FF:000025">
    <property type="entry name" value="Riboflavin biosynthesis protein RibD"/>
    <property type="match status" value="1"/>
</dbReference>
<dbReference type="SUPFAM" id="SSF53597">
    <property type="entry name" value="Dihydrofolate reductase-like"/>
    <property type="match status" value="1"/>
</dbReference>
<dbReference type="InterPro" id="IPR024072">
    <property type="entry name" value="DHFR-like_dom_sf"/>
</dbReference>
<dbReference type="EMBL" id="UOFY01000028">
    <property type="protein sequence ID" value="VAX08717.1"/>
    <property type="molecule type" value="Genomic_DNA"/>
</dbReference>
<dbReference type="InterPro" id="IPR002734">
    <property type="entry name" value="RibDG_C"/>
</dbReference>
<keyword evidence="9 12" id="KW-0560">Oxidoreductase</keyword>
<keyword evidence="7" id="KW-0862">Zinc</keyword>
<evidence type="ECO:0000256" key="9">
    <source>
        <dbReference type="ARBA" id="ARBA00023002"/>
    </source>
</evidence>
<evidence type="ECO:0000256" key="10">
    <source>
        <dbReference type="ARBA" id="ARBA00023268"/>
    </source>
</evidence>
<dbReference type="InterPro" id="IPR016193">
    <property type="entry name" value="Cytidine_deaminase-like"/>
</dbReference>
<dbReference type="NCBIfam" id="TIGR00326">
    <property type="entry name" value="eubact_ribD"/>
    <property type="match status" value="1"/>
</dbReference>
<dbReference type="PANTHER" id="PTHR38011">
    <property type="entry name" value="DIHYDROFOLATE REDUCTASE FAMILY PROTEIN (AFU_ORTHOLOGUE AFUA_8G06820)"/>
    <property type="match status" value="1"/>
</dbReference>
<evidence type="ECO:0000259" key="11">
    <source>
        <dbReference type="PROSITE" id="PS51747"/>
    </source>
</evidence>
<dbReference type="PANTHER" id="PTHR38011:SF7">
    <property type="entry name" value="2,5-DIAMINO-6-RIBOSYLAMINO-4(3H)-PYRIMIDINONE 5'-PHOSPHATE REDUCTASE"/>
    <property type="match status" value="1"/>
</dbReference>
<evidence type="ECO:0000256" key="7">
    <source>
        <dbReference type="ARBA" id="ARBA00022833"/>
    </source>
</evidence>
<gene>
    <name evidence="12" type="ORF">MNBD_GAMMA25-910</name>
</gene>
<sequence length="364" mass="39013">MSGFSRADHEYMSRALRLAARGLYTTDPNPRVGCIIVKNDQIVGEGWHVRAGEPHAEIHALNAAADQAAGATAYVTLEPCCHQGRTPACSEALIKAKLARVVVAMQDPHARVNGGGIAQLRKAGIQVDIDLLAEQATALNPGFIKRMQRGRPFVRCKLGMSLDGRTAMASGESKWITSAAAREDVQRLRARSSAILTGVGTVLADDPSMTVRLDGIERQPLRVVADTHLSMPESAKMLSLPGHTLVLTCSDDDAAAQRLQQAGAEVKIMPYCSSSVSMEAVLDTLAEMEVNEVLLETGATLSGAMLQQGLIDELIIYMAPVLMGDNARGLFHLPGLEKMADKIQLELSDVRAVGCDLRLTAKVQ</sequence>
<dbReference type="SUPFAM" id="SSF53927">
    <property type="entry name" value="Cytidine deaminase-like"/>
    <property type="match status" value="1"/>
</dbReference>
<dbReference type="Gene3D" id="3.40.140.10">
    <property type="entry name" value="Cytidine Deaminase, domain 2"/>
    <property type="match status" value="1"/>
</dbReference>
<evidence type="ECO:0000256" key="4">
    <source>
        <dbReference type="ARBA" id="ARBA00022619"/>
    </source>
</evidence>
<dbReference type="Pfam" id="PF01872">
    <property type="entry name" value="RibD_C"/>
    <property type="match status" value="1"/>
</dbReference>
<evidence type="ECO:0000256" key="6">
    <source>
        <dbReference type="ARBA" id="ARBA00022801"/>
    </source>
</evidence>
<dbReference type="GO" id="GO:0008703">
    <property type="term" value="F:5-amino-6-(5-phosphoribosylamino)uracil reductase activity"/>
    <property type="evidence" value="ECO:0007669"/>
    <property type="project" value="UniProtKB-EC"/>
</dbReference>
<dbReference type="EC" id="3.5.4.26" evidence="12"/>
<dbReference type="InterPro" id="IPR004794">
    <property type="entry name" value="Eubact_RibD"/>
</dbReference>
<dbReference type="PROSITE" id="PS00903">
    <property type="entry name" value="CYT_DCMP_DEAMINASES_1"/>
    <property type="match status" value="1"/>
</dbReference>
<dbReference type="GO" id="GO:0009231">
    <property type="term" value="P:riboflavin biosynthetic process"/>
    <property type="evidence" value="ECO:0007669"/>
    <property type="project" value="UniProtKB-UniPathway"/>
</dbReference>
<keyword evidence="4" id="KW-0686">Riboflavin biosynthesis</keyword>
<keyword evidence="6 12" id="KW-0378">Hydrolase</keyword>
<dbReference type="InterPro" id="IPR002125">
    <property type="entry name" value="CMP_dCMP_dom"/>
</dbReference>
<keyword evidence="8" id="KW-0521">NADP</keyword>
<dbReference type="PIRSF" id="PIRSF006769">
    <property type="entry name" value="RibD"/>
    <property type="match status" value="1"/>
</dbReference>
<dbReference type="UniPathway" id="UPA00275">
    <property type="reaction ID" value="UER00401"/>
</dbReference>
<dbReference type="InterPro" id="IPR050765">
    <property type="entry name" value="Riboflavin_Biosynth_HTPR"/>
</dbReference>
<evidence type="ECO:0000313" key="12">
    <source>
        <dbReference type="EMBL" id="VAX08717.1"/>
    </source>
</evidence>
<evidence type="ECO:0000256" key="2">
    <source>
        <dbReference type="ARBA" id="ARBA00004882"/>
    </source>
</evidence>
<dbReference type="InterPro" id="IPR016192">
    <property type="entry name" value="APOBEC/CMP_deaminase_Zn-bd"/>
</dbReference>
<accession>A0A3B1BVL9</accession>
<name>A0A3B1BVL9_9ZZZZ</name>
<evidence type="ECO:0000256" key="1">
    <source>
        <dbReference type="ARBA" id="ARBA00001947"/>
    </source>
</evidence>
<dbReference type="NCBIfam" id="TIGR00227">
    <property type="entry name" value="ribD_Cterm"/>
    <property type="match status" value="1"/>
</dbReference>
<comment type="cofactor">
    <cofactor evidence="1">
        <name>Zn(2+)</name>
        <dbReference type="ChEBI" id="CHEBI:29105"/>
    </cofactor>
</comment>
<dbReference type="Pfam" id="PF00383">
    <property type="entry name" value="dCMP_cyt_deam_1"/>
    <property type="match status" value="1"/>
</dbReference>
<dbReference type="Gene3D" id="3.40.430.10">
    <property type="entry name" value="Dihydrofolate Reductase, subunit A"/>
    <property type="match status" value="1"/>
</dbReference>
<comment type="pathway">
    <text evidence="2">Cofactor biosynthesis; riboflavin biosynthesis; 5-amino-6-(D-ribitylamino)uracil from GTP: step 2/4.</text>
</comment>
<dbReference type="InterPro" id="IPR011549">
    <property type="entry name" value="RibD_C"/>
</dbReference>
<feature type="domain" description="CMP/dCMP-type deaminase" evidence="11">
    <location>
        <begin position="6"/>
        <end position="128"/>
    </location>
</feature>
<dbReference type="PROSITE" id="PS51747">
    <property type="entry name" value="CYT_DCMP_DEAMINASES_2"/>
    <property type="match status" value="1"/>
</dbReference>
<organism evidence="12">
    <name type="scientific">hydrothermal vent metagenome</name>
    <dbReference type="NCBI Taxonomy" id="652676"/>
    <lineage>
        <taxon>unclassified sequences</taxon>
        <taxon>metagenomes</taxon>
        <taxon>ecological metagenomes</taxon>
    </lineage>
</organism>
<evidence type="ECO:0000256" key="3">
    <source>
        <dbReference type="ARBA" id="ARBA00004910"/>
    </source>
</evidence>
<evidence type="ECO:0000256" key="8">
    <source>
        <dbReference type="ARBA" id="ARBA00022857"/>
    </source>
</evidence>
<keyword evidence="5" id="KW-0479">Metal-binding</keyword>
<dbReference type="GO" id="GO:0050661">
    <property type="term" value="F:NADP binding"/>
    <property type="evidence" value="ECO:0007669"/>
    <property type="project" value="InterPro"/>
</dbReference>
<proteinExistence type="predicted"/>
<dbReference type="CDD" id="cd01284">
    <property type="entry name" value="Riboflavin_deaminase-reductase"/>
    <property type="match status" value="1"/>
</dbReference>
<protein>
    <submittedName>
        <fullName evidence="12">Diaminohydroxyphosphoribosylaminopyrimidine deaminase / 5-amino-6-(5-phosphoribosylamino)uracil reductase</fullName>
        <ecNumber evidence="12">1.1.1.193</ecNumber>
        <ecNumber evidence="12">3.5.4.26</ecNumber>
    </submittedName>
</protein>
<keyword evidence="10" id="KW-0511">Multifunctional enzyme</keyword>
<evidence type="ECO:0000256" key="5">
    <source>
        <dbReference type="ARBA" id="ARBA00022723"/>
    </source>
</evidence>
<dbReference type="GO" id="GO:0008835">
    <property type="term" value="F:diaminohydroxyphosphoribosylaminopyrimidine deaminase activity"/>
    <property type="evidence" value="ECO:0007669"/>
    <property type="project" value="UniProtKB-EC"/>
</dbReference>